<name>A0ACC2W0I9_9TREE</name>
<gene>
    <name evidence="1" type="ORF">QFC20_004599</name>
</gene>
<evidence type="ECO:0000313" key="2">
    <source>
        <dbReference type="Proteomes" id="UP001230649"/>
    </source>
</evidence>
<dbReference type="EMBL" id="JASBWS010000055">
    <property type="protein sequence ID" value="KAJ9104162.1"/>
    <property type="molecule type" value="Genomic_DNA"/>
</dbReference>
<reference evidence="1" key="1">
    <citation type="submission" date="2023-04" db="EMBL/GenBank/DDBJ databases">
        <title>Draft Genome sequencing of Naganishia species isolated from polar environments using Oxford Nanopore Technology.</title>
        <authorList>
            <person name="Leo P."/>
            <person name="Venkateswaran K."/>
        </authorList>
    </citation>
    <scope>NUCLEOTIDE SEQUENCE</scope>
    <source>
        <strain evidence="1">MNA-CCFEE 5262</strain>
    </source>
</reference>
<accession>A0ACC2W0I9</accession>
<dbReference type="Proteomes" id="UP001230649">
    <property type="component" value="Unassembled WGS sequence"/>
</dbReference>
<organism evidence="1 2">
    <name type="scientific">Naganishia adeliensis</name>
    <dbReference type="NCBI Taxonomy" id="92952"/>
    <lineage>
        <taxon>Eukaryota</taxon>
        <taxon>Fungi</taxon>
        <taxon>Dikarya</taxon>
        <taxon>Basidiomycota</taxon>
        <taxon>Agaricomycotina</taxon>
        <taxon>Tremellomycetes</taxon>
        <taxon>Filobasidiales</taxon>
        <taxon>Filobasidiaceae</taxon>
        <taxon>Naganishia</taxon>
    </lineage>
</organism>
<protein>
    <submittedName>
        <fullName evidence="1">Uncharacterized protein</fullName>
    </submittedName>
</protein>
<comment type="caution">
    <text evidence="1">The sequence shown here is derived from an EMBL/GenBank/DDBJ whole genome shotgun (WGS) entry which is preliminary data.</text>
</comment>
<proteinExistence type="predicted"/>
<evidence type="ECO:0000313" key="1">
    <source>
        <dbReference type="EMBL" id="KAJ9104162.1"/>
    </source>
</evidence>
<keyword evidence="2" id="KW-1185">Reference proteome</keyword>
<sequence>MRIHVLGVGSIGTLLAHHIRLAHPSQPISLLLRARGIPRTYADGSGPVLGVEKDGVYSTVSRFEWEVIGDALDSALRIYHRARSFPSSPSATQKLQSATAALTTPATPTTPIDSLIVTLKTPQTLPLLRQLAPRLRPESCVVLLQNGMGIYDALCDSIWPDPQRRPQFVLGSTTHGARVRTVQPIKGGRMERAVVHTGVGETVWGVVPDPRGQVEYDRLLFPSADCSPTVTTPGLPLPLPLPSLSPTPTPLEQTLNILLSLSALRPTLLPIEELYKSLLLKLAINSAINPLTGILGVQNGALLGSTHTQALISSLLGEASAVITAYLAQLDPSTALTPETRAHFSPAALEQRTTQVLTTTARNTSSMASDMSRLLTAENPGTEIDAINGFLVRLGERVGVPTPVNAALVGLVKAREEIASLSPNLLIRPAKRGKR</sequence>